<keyword evidence="2" id="KW-0732">Signal</keyword>
<proteinExistence type="predicted"/>
<feature type="region of interest" description="Disordered" evidence="1">
    <location>
        <begin position="36"/>
        <end position="61"/>
    </location>
</feature>
<dbReference type="EMBL" id="CM003528">
    <property type="protein sequence ID" value="RCV04905.1"/>
    <property type="molecule type" value="Genomic_DNA"/>
</dbReference>
<dbReference type="AlphaFoldDB" id="A0A368PGL3"/>
<name>A0A368PGL3_SETIT</name>
<evidence type="ECO:0000256" key="2">
    <source>
        <dbReference type="SAM" id="SignalP"/>
    </source>
</evidence>
<organism evidence="3">
    <name type="scientific">Setaria italica</name>
    <name type="common">Foxtail millet</name>
    <name type="synonym">Panicum italicum</name>
    <dbReference type="NCBI Taxonomy" id="4555"/>
    <lineage>
        <taxon>Eukaryota</taxon>
        <taxon>Viridiplantae</taxon>
        <taxon>Streptophyta</taxon>
        <taxon>Embryophyta</taxon>
        <taxon>Tracheophyta</taxon>
        <taxon>Spermatophyta</taxon>
        <taxon>Magnoliopsida</taxon>
        <taxon>Liliopsida</taxon>
        <taxon>Poales</taxon>
        <taxon>Poaceae</taxon>
        <taxon>PACMAD clade</taxon>
        <taxon>Panicoideae</taxon>
        <taxon>Panicodae</taxon>
        <taxon>Paniceae</taxon>
        <taxon>Cenchrinae</taxon>
        <taxon>Setaria</taxon>
    </lineage>
</organism>
<gene>
    <name evidence="3" type="ORF">SETIT_1G038900v2</name>
</gene>
<evidence type="ECO:0000256" key="1">
    <source>
        <dbReference type="SAM" id="MobiDB-lite"/>
    </source>
</evidence>
<reference evidence="3" key="2">
    <citation type="submission" date="2015-07" db="EMBL/GenBank/DDBJ databases">
        <authorList>
            <person name="Noorani M."/>
        </authorList>
    </citation>
    <scope>NUCLEOTIDE SEQUENCE</scope>
    <source>
        <strain evidence="3">Yugu1</strain>
    </source>
</reference>
<protein>
    <submittedName>
        <fullName evidence="3">Uncharacterized protein</fullName>
    </submittedName>
</protein>
<accession>A0A368PGL3</accession>
<reference evidence="3" key="1">
    <citation type="journal article" date="2012" name="Nat. Biotechnol.">
        <title>Reference genome sequence of the model plant Setaria.</title>
        <authorList>
            <person name="Bennetzen J.L."/>
            <person name="Schmutz J."/>
            <person name="Wang H."/>
            <person name="Percifield R."/>
            <person name="Hawkins J."/>
            <person name="Pontaroli A.C."/>
            <person name="Estep M."/>
            <person name="Feng L."/>
            <person name="Vaughn J.N."/>
            <person name="Grimwood J."/>
            <person name="Jenkins J."/>
            <person name="Barry K."/>
            <person name="Lindquist E."/>
            <person name="Hellsten U."/>
            <person name="Deshpande S."/>
            <person name="Wang X."/>
            <person name="Wu X."/>
            <person name="Mitros T."/>
            <person name="Triplett J."/>
            <person name="Yang X."/>
            <person name="Ye C.Y."/>
            <person name="Mauro-Herrera M."/>
            <person name="Wang L."/>
            <person name="Li P."/>
            <person name="Sharma M."/>
            <person name="Sharma R."/>
            <person name="Ronald P.C."/>
            <person name="Panaud O."/>
            <person name="Kellogg E.A."/>
            <person name="Brutnell T.P."/>
            <person name="Doust A.N."/>
            <person name="Tuskan G.A."/>
            <person name="Rokhsar D."/>
            <person name="Devos K.M."/>
        </authorList>
    </citation>
    <scope>NUCLEOTIDE SEQUENCE [LARGE SCALE GENOMIC DNA]</scope>
    <source>
        <strain evidence="3">Yugu1</strain>
    </source>
</reference>
<evidence type="ECO:0000313" key="3">
    <source>
        <dbReference type="EMBL" id="RCV04905.1"/>
    </source>
</evidence>
<sequence>MSARSRATQLLVLLCFWMAVLMAIGAVTVSGAASNYCESPNPPRPPRKLFAGMPGGRCPPP</sequence>
<feature type="signal peptide" evidence="2">
    <location>
        <begin position="1"/>
        <end position="25"/>
    </location>
</feature>
<feature type="chain" id="PRO_5016793408" evidence="2">
    <location>
        <begin position="26"/>
        <end position="61"/>
    </location>
</feature>
<dbReference type="OrthoDB" id="10340202at2759"/>